<feature type="domain" description="Ribonuclease A-domain" evidence="9">
    <location>
        <begin position="23"/>
        <end position="140"/>
    </location>
</feature>
<proteinExistence type="inferred from homology"/>
<keyword evidence="11" id="KW-1185">Reference proteome</keyword>
<dbReference type="InterPro" id="IPR001427">
    <property type="entry name" value="RNaseA"/>
</dbReference>
<comment type="similarity">
    <text evidence="2 8">Belongs to the pancreatic ribonuclease family.</text>
</comment>
<dbReference type="Ensembl" id="ENSLLTT00000019281.1">
    <property type="protein sequence ID" value="ENSLLTP00000018591.1"/>
    <property type="gene ID" value="ENSLLTG00000014056.1"/>
</dbReference>
<dbReference type="PANTHER" id="PTHR11437">
    <property type="entry name" value="RIBONUCLEASE"/>
    <property type="match status" value="1"/>
</dbReference>
<evidence type="ECO:0000256" key="1">
    <source>
        <dbReference type="ARBA" id="ARBA00004613"/>
    </source>
</evidence>
<dbReference type="AlphaFoldDB" id="A0A8C5SJT3"/>
<dbReference type="InterPro" id="IPR023411">
    <property type="entry name" value="RNaseA_AS"/>
</dbReference>
<dbReference type="Pfam" id="PF00074">
    <property type="entry name" value="RnaseA"/>
    <property type="match status" value="1"/>
</dbReference>
<evidence type="ECO:0000256" key="8">
    <source>
        <dbReference type="RuleBase" id="RU000651"/>
    </source>
</evidence>
<feature type="chain" id="PRO_5034294868" description="Ribonuclease A-domain domain-containing protein" evidence="8">
    <location>
        <begin position="25"/>
        <end position="140"/>
    </location>
</feature>
<feature type="signal peptide" evidence="8">
    <location>
        <begin position="1"/>
        <end position="24"/>
    </location>
</feature>
<keyword evidence="3" id="KW-0964">Secreted</keyword>
<dbReference type="GO" id="GO:0003676">
    <property type="term" value="F:nucleic acid binding"/>
    <property type="evidence" value="ECO:0007669"/>
    <property type="project" value="InterPro"/>
</dbReference>
<keyword evidence="5 8" id="KW-0255">Endonuclease</keyword>
<name>A0A8C5SJT3_LATLA</name>
<evidence type="ECO:0000313" key="11">
    <source>
        <dbReference type="Proteomes" id="UP000694406"/>
    </source>
</evidence>
<dbReference type="InterPro" id="IPR036816">
    <property type="entry name" value="RNaseA-like_dom_sf"/>
</dbReference>
<dbReference type="SUPFAM" id="SSF54076">
    <property type="entry name" value="RNase A-like"/>
    <property type="match status" value="1"/>
</dbReference>
<dbReference type="GO" id="GO:0050830">
    <property type="term" value="P:defense response to Gram-positive bacterium"/>
    <property type="evidence" value="ECO:0007669"/>
    <property type="project" value="TreeGrafter"/>
</dbReference>
<accession>A0A8C5SJT3</accession>
<evidence type="ECO:0000313" key="10">
    <source>
        <dbReference type="Ensembl" id="ENSLLTP00000018591.1"/>
    </source>
</evidence>
<dbReference type="CDD" id="cd06265">
    <property type="entry name" value="RNase_A_canonical"/>
    <property type="match status" value="1"/>
</dbReference>
<keyword evidence="6 8" id="KW-0378">Hydrolase</keyword>
<dbReference type="Gene3D" id="3.10.130.10">
    <property type="entry name" value="Ribonuclease A-like domain"/>
    <property type="match status" value="1"/>
</dbReference>
<reference evidence="10" key="1">
    <citation type="submission" date="2025-08" db="UniProtKB">
        <authorList>
            <consortium name="Ensembl"/>
        </authorList>
    </citation>
    <scope>IDENTIFICATION</scope>
</reference>
<keyword evidence="7" id="KW-1015">Disulfide bond</keyword>
<dbReference type="PANTHER" id="PTHR11437:SF10">
    <property type="entry name" value="ANGIOGENIN-RELATED"/>
    <property type="match status" value="1"/>
</dbReference>
<dbReference type="InterPro" id="IPR023412">
    <property type="entry name" value="RNaseA_domain"/>
</dbReference>
<dbReference type="GO" id="GO:0004519">
    <property type="term" value="F:endonuclease activity"/>
    <property type="evidence" value="ECO:0007669"/>
    <property type="project" value="UniProtKB-KW"/>
</dbReference>
<evidence type="ECO:0000256" key="4">
    <source>
        <dbReference type="ARBA" id="ARBA00022722"/>
    </source>
</evidence>
<protein>
    <recommendedName>
        <fullName evidence="9">Ribonuclease A-domain domain-containing protein</fullName>
    </recommendedName>
</protein>
<evidence type="ECO:0000256" key="2">
    <source>
        <dbReference type="ARBA" id="ARBA00005600"/>
    </source>
</evidence>
<comment type="subcellular location">
    <subcellularLocation>
        <location evidence="1">Secreted</location>
    </subcellularLocation>
</comment>
<dbReference type="GO" id="GO:0005576">
    <property type="term" value="C:extracellular region"/>
    <property type="evidence" value="ECO:0007669"/>
    <property type="project" value="UniProtKB-SubCell"/>
</dbReference>
<dbReference type="PROSITE" id="PS00127">
    <property type="entry name" value="RNASE_PANCREATIC"/>
    <property type="match status" value="1"/>
</dbReference>
<dbReference type="GeneTree" id="ENSGT00940000166697"/>
<sequence>MTIFRLLLQLVVLLGALLVHSGEAASFRSFANSHIDFPKTRANNPNAYCDLMMRRRGLNRGRCKASNTFIHASNNNIIAVCRGAGTHYQRNLFNSRNRFSVTHCKSTGRYPNCNYRGRSMNRRVRLGCVHRLPVHFARLI</sequence>
<dbReference type="GO" id="GO:0016787">
    <property type="term" value="F:hydrolase activity"/>
    <property type="evidence" value="ECO:0007669"/>
    <property type="project" value="UniProtKB-KW"/>
</dbReference>
<dbReference type="PRINTS" id="PR00794">
    <property type="entry name" value="RIBONUCLEASE"/>
</dbReference>
<evidence type="ECO:0000259" key="9">
    <source>
        <dbReference type="SMART" id="SM00092"/>
    </source>
</evidence>
<dbReference type="SMART" id="SM00092">
    <property type="entry name" value="RNAse_Pc"/>
    <property type="match status" value="1"/>
</dbReference>
<dbReference type="Proteomes" id="UP000694406">
    <property type="component" value="Unplaced"/>
</dbReference>
<dbReference type="GO" id="GO:0004540">
    <property type="term" value="F:RNA nuclease activity"/>
    <property type="evidence" value="ECO:0007669"/>
    <property type="project" value="TreeGrafter"/>
</dbReference>
<keyword evidence="8" id="KW-0732">Signal</keyword>
<reference evidence="10" key="2">
    <citation type="submission" date="2025-09" db="UniProtKB">
        <authorList>
            <consortium name="Ensembl"/>
        </authorList>
    </citation>
    <scope>IDENTIFICATION</scope>
</reference>
<evidence type="ECO:0000256" key="6">
    <source>
        <dbReference type="ARBA" id="ARBA00022801"/>
    </source>
</evidence>
<evidence type="ECO:0000256" key="5">
    <source>
        <dbReference type="ARBA" id="ARBA00022759"/>
    </source>
</evidence>
<organism evidence="10 11">
    <name type="scientific">Laticauda laticaudata</name>
    <name type="common">Blue-ringed sea krait</name>
    <name type="synonym">Blue-lipped sea krait</name>
    <dbReference type="NCBI Taxonomy" id="8630"/>
    <lineage>
        <taxon>Eukaryota</taxon>
        <taxon>Metazoa</taxon>
        <taxon>Chordata</taxon>
        <taxon>Craniata</taxon>
        <taxon>Vertebrata</taxon>
        <taxon>Euteleostomi</taxon>
        <taxon>Lepidosauria</taxon>
        <taxon>Squamata</taxon>
        <taxon>Bifurcata</taxon>
        <taxon>Unidentata</taxon>
        <taxon>Episquamata</taxon>
        <taxon>Toxicofera</taxon>
        <taxon>Serpentes</taxon>
        <taxon>Colubroidea</taxon>
        <taxon>Elapidae</taxon>
        <taxon>Laticaudinae</taxon>
        <taxon>Laticauda</taxon>
    </lineage>
</organism>
<keyword evidence="4 8" id="KW-0540">Nuclease</keyword>
<evidence type="ECO:0000256" key="3">
    <source>
        <dbReference type="ARBA" id="ARBA00022525"/>
    </source>
</evidence>
<evidence type="ECO:0000256" key="7">
    <source>
        <dbReference type="ARBA" id="ARBA00023157"/>
    </source>
</evidence>